<evidence type="ECO:0000313" key="3">
    <source>
        <dbReference type="Proteomes" id="UP000504606"/>
    </source>
</evidence>
<feature type="compositionally biased region" description="Polar residues" evidence="1">
    <location>
        <begin position="713"/>
        <end position="726"/>
    </location>
</feature>
<feature type="compositionally biased region" description="Polar residues" evidence="1">
    <location>
        <begin position="751"/>
        <end position="780"/>
    </location>
</feature>
<sequence>MKVLFFLILLLCVVSSPKYFTSGSPKGSNNQLVFSACWQFSFRAERHSPREARGEFGCVYILVISIVGWKSVAGLPFEDTEESRVFEISCSLCVLSVSTNYQLQMASSTVNKKVYGGGSALRTGGIVGAVVPPKKKVDNFPLMSYVANNCSFSDKGEDSQEDEEVLKSYNDQRVNELLREAAKRSNAVSSDDSEDRKKALELLHSMEWSKNQEETWKVVKPKKETDYGGFLHALKPKRNEKEDEYFSGCNKVKKPKERKRSRSVSEVVFLENGKLVAKNNPSHELPIQLNHPPPPRPVTPRVPSYGLPFTPGPPPSTANNPWLQKSGSTLFSDVRSNTIVAYGINCDEDEAMAMAIAESIRTAKQEQERIMHFVNPSSGLTLPKSNDVPTVQVQSIKPIAAYCEDKENYQTAVTKTQSSEQAAVKLNNALPARVMSGNLTQDQYADTDNSSWGKTKMETKSPNLSQRSKYADTQIPTKPRENYQTTVIKTQCSEEAAAKINNALPARVISENLAQDQCADADDSSWGDTKMETKRPNSSVRSKSADCAQIPPKPLIYLTTTTDHADQKKNITSDLGNKETKYSDSWNSAEQKHLDSLPQSSEISAFKKMLMNHQTNEEMDCKTPMNTSFDSKKITSAREESTVKCYDAQKVDDGKTSSGINHGPMPFSLTMSQTTNSVQKLGLKPDHISDKAAITNKISEAKQLRYERESINPEENQYLRTTSLNTKNHDNELATSAEDSSHSSISRPSRLPTSMPSLMSSVKPSIQTSMETKPQVTDPSVNGRRHTSFVIHSEIPGKPSSTRPPTWSPADQVDLSAGAVLEPPPIQTVEQTMLKELPQNKVSPSPAQQAQQVQPPYQQPSIPPVLPSLNPLASMAPNKLPEMPQAQDMANLMAAQIQMQMQMMLMQQSMGFIPPVLPTDQNMAGVNKTQQQSQCGAQNQIQTGNNISFPGSLNPSLGGVNGLPSANVPGYPVGHLGGIPGLPNLLPPSLPNSLQANMLGLPNGFPTGFPMMPNPMPGAQTGLPPMPGLLNNYPNNMLGLQGNQAGFQNMVPPDPLGSMNAFSNGFPGHLGYPNIMPGMQTHQNKPSIPGMINGNSFNGMASFVEPGNVPLVSGKGRGRLARNLDS</sequence>
<dbReference type="Proteomes" id="UP000504606">
    <property type="component" value="Unplaced"/>
</dbReference>
<feature type="region of interest" description="Disordered" evidence="1">
    <location>
        <begin position="519"/>
        <end position="546"/>
    </location>
</feature>
<accession>A0A9C6X0V0</accession>
<feature type="region of interest" description="Disordered" evidence="1">
    <location>
        <begin position="442"/>
        <end position="471"/>
    </location>
</feature>
<feature type="signal peptide" evidence="2">
    <location>
        <begin position="1"/>
        <end position="15"/>
    </location>
</feature>
<feature type="chain" id="PRO_5038601935" evidence="2">
    <location>
        <begin position="16"/>
        <end position="1126"/>
    </location>
</feature>
<evidence type="ECO:0000256" key="2">
    <source>
        <dbReference type="SAM" id="SignalP"/>
    </source>
</evidence>
<evidence type="ECO:0000256" key="1">
    <source>
        <dbReference type="SAM" id="MobiDB-lite"/>
    </source>
</evidence>
<feature type="compositionally biased region" description="Low complexity" evidence="1">
    <location>
        <begin position="842"/>
        <end position="856"/>
    </location>
</feature>
<gene>
    <name evidence="4" type="primary">LOC113202520</name>
</gene>
<proteinExistence type="predicted"/>
<evidence type="ECO:0000313" key="4">
    <source>
        <dbReference type="RefSeq" id="XP_052126903.1"/>
    </source>
</evidence>
<feature type="region of interest" description="Disordered" evidence="1">
    <location>
        <begin position="839"/>
        <end position="861"/>
    </location>
</feature>
<reference evidence="4" key="1">
    <citation type="submission" date="2025-08" db="UniProtKB">
        <authorList>
            <consortium name="RefSeq"/>
        </authorList>
    </citation>
    <scope>IDENTIFICATION</scope>
    <source>
        <tissue evidence="4">Whole organism</tissue>
    </source>
</reference>
<dbReference type="GeneID" id="113202520"/>
<organism evidence="3 4">
    <name type="scientific">Frankliniella occidentalis</name>
    <name type="common">Western flower thrips</name>
    <name type="synonym">Euthrips occidentalis</name>
    <dbReference type="NCBI Taxonomy" id="133901"/>
    <lineage>
        <taxon>Eukaryota</taxon>
        <taxon>Metazoa</taxon>
        <taxon>Ecdysozoa</taxon>
        <taxon>Arthropoda</taxon>
        <taxon>Hexapoda</taxon>
        <taxon>Insecta</taxon>
        <taxon>Pterygota</taxon>
        <taxon>Neoptera</taxon>
        <taxon>Paraneoptera</taxon>
        <taxon>Thysanoptera</taxon>
        <taxon>Terebrantia</taxon>
        <taxon>Thripoidea</taxon>
        <taxon>Thripidae</taxon>
        <taxon>Frankliniella</taxon>
    </lineage>
</organism>
<dbReference type="AlphaFoldDB" id="A0A9C6X0V0"/>
<feature type="compositionally biased region" description="Polar residues" evidence="1">
    <location>
        <begin position="442"/>
        <end position="453"/>
    </location>
</feature>
<dbReference type="OrthoDB" id="10669923at2759"/>
<keyword evidence="2" id="KW-0732">Signal</keyword>
<name>A0A9C6X0V0_FRAOC</name>
<feature type="region of interest" description="Disordered" evidence="1">
    <location>
        <begin position="709"/>
        <end position="783"/>
    </location>
</feature>
<keyword evidence="3" id="KW-1185">Reference proteome</keyword>
<protein>
    <submittedName>
        <fullName evidence="4">Uncharacterized protein LOC113202520 isoform X1</fullName>
    </submittedName>
</protein>
<dbReference type="RefSeq" id="XP_052126903.1">
    <property type="nucleotide sequence ID" value="XM_052270943.1"/>
</dbReference>